<reference evidence="2" key="2">
    <citation type="submission" date="2018-03" db="EMBL/GenBank/DDBJ databases">
        <title>The Triticum urartu genome reveals the dynamic nature of wheat genome evolution.</title>
        <authorList>
            <person name="Ling H."/>
            <person name="Ma B."/>
            <person name="Shi X."/>
            <person name="Liu H."/>
            <person name="Dong L."/>
            <person name="Sun H."/>
            <person name="Cao Y."/>
            <person name="Gao Q."/>
            <person name="Zheng S."/>
            <person name="Li Y."/>
            <person name="Yu Y."/>
            <person name="Du H."/>
            <person name="Qi M."/>
            <person name="Li Y."/>
            <person name="Yu H."/>
            <person name="Cui Y."/>
            <person name="Wang N."/>
            <person name="Chen C."/>
            <person name="Wu H."/>
            <person name="Zhao Y."/>
            <person name="Zhang J."/>
            <person name="Li Y."/>
            <person name="Zhou W."/>
            <person name="Zhang B."/>
            <person name="Hu W."/>
            <person name="Eijk M."/>
            <person name="Tang J."/>
            <person name="Witsenboer H."/>
            <person name="Zhao S."/>
            <person name="Li Z."/>
            <person name="Zhang A."/>
            <person name="Wang D."/>
            <person name="Liang C."/>
        </authorList>
    </citation>
    <scope>NUCLEOTIDE SEQUENCE [LARGE SCALE GENOMIC DNA]</scope>
    <source>
        <strain evidence="2">cv. G1812</strain>
    </source>
</reference>
<evidence type="ECO:0000256" key="1">
    <source>
        <dbReference type="SAM" id="MobiDB-lite"/>
    </source>
</evidence>
<feature type="compositionally biased region" description="Basic residues" evidence="1">
    <location>
        <begin position="96"/>
        <end position="111"/>
    </location>
</feature>
<keyword evidence="3" id="KW-1185">Reference proteome</keyword>
<evidence type="ECO:0000313" key="3">
    <source>
        <dbReference type="Proteomes" id="UP000015106"/>
    </source>
</evidence>
<reference evidence="2" key="3">
    <citation type="submission" date="2022-06" db="UniProtKB">
        <authorList>
            <consortium name="EnsemblPlants"/>
        </authorList>
    </citation>
    <scope>IDENTIFICATION</scope>
</reference>
<evidence type="ECO:0000313" key="2">
    <source>
        <dbReference type="EnsemblPlants" id="TuG1812G0300003820.01.T01"/>
    </source>
</evidence>
<proteinExistence type="predicted"/>
<dbReference type="Gramene" id="TuG1812G0300003820.01.T01">
    <property type="protein sequence ID" value="TuG1812G0300003820.01.T01"/>
    <property type="gene ID" value="TuG1812G0300003820.01"/>
</dbReference>
<feature type="region of interest" description="Disordered" evidence="1">
    <location>
        <begin position="65"/>
        <end position="128"/>
    </location>
</feature>
<accession>A0A8R7PW57</accession>
<reference evidence="3" key="1">
    <citation type="journal article" date="2013" name="Nature">
        <title>Draft genome of the wheat A-genome progenitor Triticum urartu.</title>
        <authorList>
            <person name="Ling H.Q."/>
            <person name="Zhao S."/>
            <person name="Liu D."/>
            <person name="Wang J."/>
            <person name="Sun H."/>
            <person name="Zhang C."/>
            <person name="Fan H."/>
            <person name="Li D."/>
            <person name="Dong L."/>
            <person name="Tao Y."/>
            <person name="Gao C."/>
            <person name="Wu H."/>
            <person name="Li Y."/>
            <person name="Cui Y."/>
            <person name="Guo X."/>
            <person name="Zheng S."/>
            <person name="Wang B."/>
            <person name="Yu K."/>
            <person name="Liang Q."/>
            <person name="Yang W."/>
            <person name="Lou X."/>
            <person name="Chen J."/>
            <person name="Feng M."/>
            <person name="Jian J."/>
            <person name="Zhang X."/>
            <person name="Luo G."/>
            <person name="Jiang Y."/>
            <person name="Liu J."/>
            <person name="Wang Z."/>
            <person name="Sha Y."/>
            <person name="Zhang B."/>
            <person name="Wu H."/>
            <person name="Tang D."/>
            <person name="Shen Q."/>
            <person name="Xue P."/>
            <person name="Zou S."/>
            <person name="Wang X."/>
            <person name="Liu X."/>
            <person name="Wang F."/>
            <person name="Yang Y."/>
            <person name="An X."/>
            <person name="Dong Z."/>
            <person name="Zhang K."/>
            <person name="Zhang X."/>
            <person name="Luo M.C."/>
            <person name="Dvorak J."/>
            <person name="Tong Y."/>
            <person name="Wang J."/>
            <person name="Yang H."/>
            <person name="Li Z."/>
            <person name="Wang D."/>
            <person name="Zhang A."/>
            <person name="Wang J."/>
        </authorList>
    </citation>
    <scope>NUCLEOTIDE SEQUENCE</scope>
    <source>
        <strain evidence="3">cv. G1812</strain>
    </source>
</reference>
<protein>
    <submittedName>
        <fullName evidence="2">Uncharacterized protein</fullName>
    </submittedName>
</protein>
<feature type="region of interest" description="Disordered" evidence="1">
    <location>
        <begin position="1"/>
        <end position="26"/>
    </location>
</feature>
<name>A0A8R7PW57_TRIUA</name>
<dbReference type="AlphaFoldDB" id="A0A8R7PW57"/>
<organism evidence="2 3">
    <name type="scientific">Triticum urartu</name>
    <name type="common">Red wild einkorn</name>
    <name type="synonym">Crithodium urartu</name>
    <dbReference type="NCBI Taxonomy" id="4572"/>
    <lineage>
        <taxon>Eukaryota</taxon>
        <taxon>Viridiplantae</taxon>
        <taxon>Streptophyta</taxon>
        <taxon>Embryophyta</taxon>
        <taxon>Tracheophyta</taxon>
        <taxon>Spermatophyta</taxon>
        <taxon>Magnoliopsida</taxon>
        <taxon>Liliopsida</taxon>
        <taxon>Poales</taxon>
        <taxon>Poaceae</taxon>
        <taxon>BOP clade</taxon>
        <taxon>Pooideae</taxon>
        <taxon>Triticodae</taxon>
        <taxon>Triticeae</taxon>
        <taxon>Triticinae</taxon>
        <taxon>Triticum</taxon>
    </lineage>
</organism>
<dbReference type="Proteomes" id="UP000015106">
    <property type="component" value="Chromosome 3"/>
</dbReference>
<sequence length="128" mass="13644">MPAGQIARVEEESPRTHHTQPALSCTIVPEWKKNRGAGGEAVRVEERESPRSVLCCCGEGADRRCRLTATSPGDPPPSSDETPISASVHGGFRSPSHPRRGRGRGGNHAPRRPGTPWPLLDVGPGQGE</sequence>
<dbReference type="EnsemblPlants" id="TuG1812G0300003820.01.T01">
    <property type="protein sequence ID" value="TuG1812G0300003820.01.T01"/>
    <property type="gene ID" value="TuG1812G0300003820.01"/>
</dbReference>